<comment type="caution">
    <text evidence="2">The sequence shown here is derived from an EMBL/GenBank/DDBJ whole genome shotgun (WGS) entry which is preliminary data.</text>
</comment>
<proteinExistence type="predicted"/>
<dbReference type="NCBIfam" id="NF041561">
    <property type="entry name" value="PraA"/>
    <property type="match status" value="1"/>
</dbReference>
<name>A0A5M8FTN5_PSEVE</name>
<evidence type="ECO:0000313" key="3">
    <source>
        <dbReference type="Proteomes" id="UP000323909"/>
    </source>
</evidence>
<feature type="chain" id="PRO_5024451654" evidence="1">
    <location>
        <begin position="26"/>
        <end position="174"/>
    </location>
</feature>
<gene>
    <name evidence="2" type="ORF">F3K53_02950</name>
</gene>
<feature type="signal peptide" evidence="1">
    <location>
        <begin position="1"/>
        <end position="25"/>
    </location>
</feature>
<keyword evidence="1" id="KW-0732">Signal</keyword>
<organism evidence="2 3">
    <name type="scientific">Pseudomonas veronii</name>
    <dbReference type="NCBI Taxonomy" id="76761"/>
    <lineage>
        <taxon>Bacteria</taxon>
        <taxon>Pseudomonadati</taxon>
        <taxon>Pseudomonadota</taxon>
        <taxon>Gammaproteobacteria</taxon>
        <taxon>Pseudomonadales</taxon>
        <taxon>Pseudomonadaceae</taxon>
        <taxon>Pseudomonas</taxon>
    </lineage>
</organism>
<dbReference type="InterPro" id="IPR048133">
    <property type="entry name" value="PraA/PraB-like"/>
</dbReference>
<sequence length="174" mass="17148">MKSLKTLVSLSALAVCMGAASMANAVSLSPINTGFTATGSITVKSPSSIQIPVTCSVTFTGNVDGSGLGKITDVVVGGSNSLCNLPQTTNKPWTLTATSLTAPTAVGNVTNVGYNITASGVIPSNCGPSTITVGYNNTTKVLTASNQPLSGSCTVQSLSVTVVGAGGVPIVVVP</sequence>
<dbReference type="EMBL" id="VWXT01000039">
    <property type="protein sequence ID" value="KAA6187129.1"/>
    <property type="molecule type" value="Genomic_DNA"/>
</dbReference>
<dbReference type="RefSeq" id="WP_115488183.1">
    <property type="nucleotide sequence ID" value="NZ_VWXT01000039.1"/>
</dbReference>
<dbReference type="AlphaFoldDB" id="A0A5M8FTN5"/>
<protein>
    <submittedName>
        <fullName evidence="2">Protein activator of alkane oxidation PraB</fullName>
    </submittedName>
</protein>
<reference evidence="2 3" key="1">
    <citation type="submission" date="2019-09" db="EMBL/GenBank/DDBJ databases">
        <title>Genomic sequencing of 4 copper resistant soil isolates.</title>
        <authorList>
            <person name="Havryliuk O."/>
        </authorList>
    </citation>
    <scope>NUCLEOTIDE SEQUENCE [LARGE SCALE GENOMIC DNA]</scope>
    <source>
        <strain evidence="2 3">UKR4</strain>
    </source>
</reference>
<dbReference type="NCBIfam" id="NF041562">
    <property type="entry name" value="PraB"/>
    <property type="match status" value="1"/>
</dbReference>
<evidence type="ECO:0000256" key="1">
    <source>
        <dbReference type="SAM" id="SignalP"/>
    </source>
</evidence>
<evidence type="ECO:0000313" key="2">
    <source>
        <dbReference type="EMBL" id="KAA6187129.1"/>
    </source>
</evidence>
<dbReference type="Proteomes" id="UP000323909">
    <property type="component" value="Unassembled WGS sequence"/>
</dbReference>
<accession>A0A5M8FTN5</accession>